<dbReference type="AlphaFoldDB" id="A0A195E6J4"/>
<proteinExistence type="predicted"/>
<evidence type="ECO:0000313" key="1">
    <source>
        <dbReference type="EMBL" id="KYN20798.1"/>
    </source>
</evidence>
<gene>
    <name evidence="1" type="ORF">ALC57_06704</name>
</gene>
<reference evidence="1 2" key="1">
    <citation type="submission" date="2015-09" db="EMBL/GenBank/DDBJ databases">
        <title>Trachymyrmex cornetzi WGS genome.</title>
        <authorList>
            <person name="Nygaard S."/>
            <person name="Hu H."/>
            <person name="Boomsma J."/>
            <person name="Zhang G."/>
        </authorList>
    </citation>
    <scope>NUCLEOTIDE SEQUENCE [LARGE SCALE GENOMIC DNA]</scope>
    <source>
        <strain evidence="1">Tcor2-1</strain>
        <tissue evidence="1">Whole body</tissue>
    </source>
</reference>
<organism evidence="1 2">
    <name type="scientific">Trachymyrmex cornetzi</name>
    <dbReference type="NCBI Taxonomy" id="471704"/>
    <lineage>
        <taxon>Eukaryota</taxon>
        <taxon>Metazoa</taxon>
        <taxon>Ecdysozoa</taxon>
        <taxon>Arthropoda</taxon>
        <taxon>Hexapoda</taxon>
        <taxon>Insecta</taxon>
        <taxon>Pterygota</taxon>
        <taxon>Neoptera</taxon>
        <taxon>Endopterygota</taxon>
        <taxon>Hymenoptera</taxon>
        <taxon>Apocrita</taxon>
        <taxon>Aculeata</taxon>
        <taxon>Formicoidea</taxon>
        <taxon>Formicidae</taxon>
        <taxon>Myrmicinae</taxon>
        <taxon>Trachymyrmex</taxon>
    </lineage>
</organism>
<keyword evidence="2" id="KW-1185">Reference proteome</keyword>
<name>A0A195E6J4_9HYME</name>
<protein>
    <submittedName>
        <fullName evidence="1">Uncharacterized protein</fullName>
    </submittedName>
</protein>
<accession>A0A195E6J4</accession>
<dbReference type="Proteomes" id="UP000078492">
    <property type="component" value="Unassembled WGS sequence"/>
</dbReference>
<dbReference type="EMBL" id="KQ979568">
    <property type="protein sequence ID" value="KYN20798.1"/>
    <property type="molecule type" value="Genomic_DNA"/>
</dbReference>
<sequence length="108" mass="11943">MAEQIRSHEVVRDHLIGHGVGSHPVVLSLRLHKNLHHSRLVTKVYGATMRSYPNCPAPTQSFLLLSFTLDSAIERVTTGFTSSSVPTREEEALTMPVGKMRDNYSAGN</sequence>
<evidence type="ECO:0000313" key="2">
    <source>
        <dbReference type="Proteomes" id="UP000078492"/>
    </source>
</evidence>